<protein>
    <submittedName>
        <fullName evidence="2">Uncharacterized protein</fullName>
    </submittedName>
</protein>
<evidence type="ECO:0000313" key="2">
    <source>
        <dbReference type="EMBL" id="GFJ83775.1"/>
    </source>
</evidence>
<keyword evidence="3" id="KW-1185">Reference proteome</keyword>
<accession>A0A6V8KT52</accession>
<comment type="caution">
    <text evidence="2">The sequence shown here is derived from an EMBL/GenBank/DDBJ whole genome shotgun (WGS) entry which is preliminary data.</text>
</comment>
<evidence type="ECO:0000313" key="3">
    <source>
        <dbReference type="Proteomes" id="UP000482800"/>
    </source>
</evidence>
<sequence>MTLATRQDSPRAVISRWDPFRDLEDMYERVGQLMDGLAEPGRAMPAPLADLEETDVRVGKSNAGRPRRIEIKDS</sequence>
<name>A0A6V8KT52_9ACTN</name>
<dbReference type="RefSeq" id="WP_173066629.1">
    <property type="nucleotide sequence ID" value="NZ_BAABGO010000033.1"/>
</dbReference>
<reference evidence="2 3" key="2">
    <citation type="submission" date="2020-03" db="EMBL/GenBank/DDBJ databases">
        <authorList>
            <person name="Ichikawa N."/>
            <person name="Kimura A."/>
            <person name="Kitahashi Y."/>
            <person name="Uohara A."/>
        </authorList>
    </citation>
    <scope>NUCLEOTIDE SEQUENCE [LARGE SCALE GENOMIC DNA]</scope>
    <source>
        <strain evidence="2 3">NBRC 108639</strain>
    </source>
</reference>
<gene>
    <name evidence="2" type="ORF">Phou_079550</name>
</gene>
<evidence type="ECO:0000256" key="1">
    <source>
        <dbReference type="SAM" id="MobiDB-lite"/>
    </source>
</evidence>
<dbReference type="AlphaFoldDB" id="A0A6V8KT52"/>
<reference evidence="2 3" key="1">
    <citation type="submission" date="2020-03" db="EMBL/GenBank/DDBJ databases">
        <title>Whole genome shotgun sequence of Phytohabitans houttuyneae NBRC 108639.</title>
        <authorList>
            <person name="Komaki H."/>
            <person name="Tamura T."/>
        </authorList>
    </citation>
    <scope>NUCLEOTIDE SEQUENCE [LARGE SCALE GENOMIC DNA]</scope>
    <source>
        <strain evidence="2 3">NBRC 108639</strain>
    </source>
</reference>
<dbReference type="Proteomes" id="UP000482800">
    <property type="component" value="Unassembled WGS sequence"/>
</dbReference>
<dbReference type="EMBL" id="BLPF01000003">
    <property type="protein sequence ID" value="GFJ83775.1"/>
    <property type="molecule type" value="Genomic_DNA"/>
</dbReference>
<organism evidence="2 3">
    <name type="scientific">Phytohabitans houttuyneae</name>
    <dbReference type="NCBI Taxonomy" id="1076126"/>
    <lineage>
        <taxon>Bacteria</taxon>
        <taxon>Bacillati</taxon>
        <taxon>Actinomycetota</taxon>
        <taxon>Actinomycetes</taxon>
        <taxon>Micromonosporales</taxon>
        <taxon>Micromonosporaceae</taxon>
    </lineage>
</organism>
<proteinExistence type="predicted"/>
<feature type="region of interest" description="Disordered" evidence="1">
    <location>
        <begin position="46"/>
        <end position="74"/>
    </location>
</feature>